<keyword evidence="4 7" id="KW-0862">Zinc</keyword>
<evidence type="ECO:0000256" key="1">
    <source>
        <dbReference type="ARBA" id="ARBA00006217"/>
    </source>
</evidence>
<name>A0A5M6J2E7_9PROT</name>
<dbReference type="EC" id="4.2.1.1" evidence="2"/>
<dbReference type="SUPFAM" id="SSF53056">
    <property type="entry name" value="beta-carbonic anhydrase, cab"/>
    <property type="match status" value="1"/>
</dbReference>
<proteinExistence type="inferred from homology"/>
<comment type="cofactor">
    <cofactor evidence="7">
        <name>Zn(2+)</name>
        <dbReference type="ChEBI" id="CHEBI:29105"/>
    </cofactor>
    <text evidence="7">Binds 1 zinc ion per subunit.</text>
</comment>
<evidence type="ECO:0000256" key="2">
    <source>
        <dbReference type="ARBA" id="ARBA00012925"/>
    </source>
</evidence>
<dbReference type="AlphaFoldDB" id="A0A5M6J2E7"/>
<evidence type="ECO:0000256" key="4">
    <source>
        <dbReference type="ARBA" id="ARBA00022833"/>
    </source>
</evidence>
<comment type="caution">
    <text evidence="8">The sequence shown here is derived from an EMBL/GenBank/DDBJ whole genome shotgun (WGS) entry which is preliminary data.</text>
</comment>
<dbReference type="OrthoDB" id="9797527at2"/>
<sequence>MQDLIDGYQRFRESAWPERKKVFEQLADRGQRPQTMVIACSDSRVDPAMIFDAGPGQIFVVRNVANLVPPFQPDGTYHGTSAALEFGVLALQVRHLIVLGHGMCGGVRALLEGVPAPLGDFVGPWINLAGRARDRVLACDPADRQLACEHATVQLSLENLMTFPWIRDAVEAGRLRLHGAHFDIRTGVLALLQPDGSFSPA</sequence>
<gene>
    <name evidence="8" type="ORF">F1189_01215</name>
</gene>
<dbReference type="InterPro" id="IPR045066">
    <property type="entry name" value="Beta_CA_cladeB"/>
</dbReference>
<keyword evidence="5" id="KW-0456">Lyase</keyword>
<dbReference type="InterPro" id="IPR001765">
    <property type="entry name" value="Carbonic_anhydrase"/>
</dbReference>
<dbReference type="InterPro" id="IPR015892">
    <property type="entry name" value="Carbonic_anhydrase_CS"/>
</dbReference>
<feature type="binding site" evidence="7">
    <location>
        <position position="101"/>
    </location>
    <ligand>
        <name>Zn(2+)</name>
        <dbReference type="ChEBI" id="CHEBI:29105"/>
    </ligand>
</feature>
<dbReference type="InterPro" id="IPR036874">
    <property type="entry name" value="Carbonic_anhydrase_sf"/>
</dbReference>
<evidence type="ECO:0000256" key="3">
    <source>
        <dbReference type="ARBA" id="ARBA00022723"/>
    </source>
</evidence>
<dbReference type="Pfam" id="PF00484">
    <property type="entry name" value="Pro_CA"/>
    <property type="match status" value="1"/>
</dbReference>
<feature type="binding site" evidence="7">
    <location>
        <position position="104"/>
    </location>
    <ligand>
        <name>Zn(2+)</name>
        <dbReference type="ChEBI" id="CHEBI:29105"/>
    </ligand>
</feature>
<dbReference type="Gene3D" id="3.40.1050.10">
    <property type="entry name" value="Carbonic anhydrase"/>
    <property type="match status" value="1"/>
</dbReference>
<reference evidence="8 9" key="1">
    <citation type="submission" date="2019-09" db="EMBL/GenBank/DDBJ databases">
        <title>Genome sequence of Rhodovastum atsumiense, a diverse member of the Acetobacteraceae family of non-sulfur purple photosynthetic bacteria.</title>
        <authorList>
            <person name="Meyer T."/>
            <person name="Kyndt J."/>
        </authorList>
    </citation>
    <scope>NUCLEOTIDE SEQUENCE [LARGE SCALE GENOMIC DNA]</scope>
    <source>
        <strain evidence="8 9">DSM 21279</strain>
    </source>
</reference>
<evidence type="ECO:0000256" key="6">
    <source>
        <dbReference type="ARBA" id="ARBA00048348"/>
    </source>
</evidence>
<evidence type="ECO:0000313" key="8">
    <source>
        <dbReference type="EMBL" id="KAA5614770.1"/>
    </source>
</evidence>
<evidence type="ECO:0000313" key="9">
    <source>
        <dbReference type="Proteomes" id="UP000325255"/>
    </source>
</evidence>
<comment type="similarity">
    <text evidence="1">Belongs to the beta-class carbonic anhydrase family.</text>
</comment>
<organism evidence="8 9">
    <name type="scientific">Rhodovastum atsumiense</name>
    <dbReference type="NCBI Taxonomy" id="504468"/>
    <lineage>
        <taxon>Bacteria</taxon>
        <taxon>Pseudomonadati</taxon>
        <taxon>Pseudomonadota</taxon>
        <taxon>Alphaproteobacteria</taxon>
        <taxon>Acetobacterales</taxon>
        <taxon>Acetobacteraceae</taxon>
        <taxon>Rhodovastum</taxon>
    </lineage>
</organism>
<comment type="catalytic activity">
    <reaction evidence="6">
        <text>hydrogencarbonate + H(+) = CO2 + H2O</text>
        <dbReference type="Rhea" id="RHEA:10748"/>
        <dbReference type="ChEBI" id="CHEBI:15377"/>
        <dbReference type="ChEBI" id="CHEBI:15378"/>
        <dbReference type="ChEBI" id="CHEBI:16526"/>
        <dbReference type="ChEBI" id="CHEBI:17544"/>
        <dbReference type="EC" id="4.2.1.1"/>
    </reaction>
</comment>
<keyword evidence="9" id="KW-1185">Reference proteome</keyword>
<dbReference type="CDD" id="cd00884">
    <property type="entry name" value="beta_CA_cladeB"/>
    <property type="match status" value="1"/>
</dbReference>
<dbReference type="EMBL" id="VWPK01000001">
    <property type="protein sequence ID" value="KAA5614770.1"/>
    <property type="molecule type" value="Genomic_DNA"/>
</dbReference>
<evidence type="ECO:0000256" key="7">
    <source>
        <dbReference type="PIRSR" id="PIRSR601765-1"/>
    </source>
</evidence>
<dbReference type="PROSITE" id="PS00704">
    <property type="entry name" value="PROK_CO2_ANHYDRASE_1"/>
    <property type="match status" value="1"/>
</dbReference>
<dbReference type="GO" id="GO:0015976">
    <property type="term" value="P:carbon utilization"/>
    <property type="evidence" value="ECO:0007669"/>
    <property type="project" value="InterPro"/>
</dbReference>
<keyword evidence="3 7" id="KW-0479">Metal-binding</keyword>
<protein>
    <recommendedName>
        <fullName evidence="2">carbonic anhydrase</fullName>
        <ecNumber evidence="2">4.2.1.1</ecNumber>
    </recommendedName>
</protein>
<accession>A0A5M6J2E7</accession>
<dbReference type="SMART" id="SM00947">
    <property type="entry name" value="Pro_CA"/>
    <property type="match status" value="1"/>
</dbReference>
<dbReference type="RefSeq" id="WP_150038635.1">
    <property type="nucleotide sequence ID" value="NZ_OW485601.1"/>
</dbReference>
<dbReference type="PANTHER" id="PTHR11002">
    <property type="entry name" value="CARBONIC ANHYDRASE"/>
    <property type="match status" value="1"/>
</dbReference>
<feature type="binding site" evidence="7">
    <location>
        <position position="42"/>
    </location>
    <ligand>
        <name>Zn(2+)</name>
        <dbReference type="ChEBI" id="CHEBI:29105"/>
    </ligand>
</feature>
<dbReference type="GO" id="GO:0008270">
    <property type="term" value="F:zinc ion binding"/>
    <property type="evidence" value="ECO:0007669"/>
    <property type="project" value="InterPro"/>
</dbReference>
<feature type="binding site" evidence="7">
    <location>
        <position position="40"/>
    </location>
    <ligand>
        <name>Zn(2+)</name>
        <dbReference type="ChEBI" id="CHEBI:29105"/>
    </ligand>
</feature>
<dbReference type="Proteomes" id="UP000325255">
    <property type="component" value="Unassembled WGS sequence"/>
</dbReference>
<dbReference type="GO" id="GO:0004089">
    <property type="term" value="F:carbonate dehydratase activity"/>
    <property type="evidence" value="ECO:0007669"/>
    <property type="project" value="UniProtKB-EC"/>
</dbReference>
<dbReference type="PANTHER" id="PTHR11002:SF76">
    <property type="entry name" value="CARBONIC ANHYDRASE"/>
    <property type="match status" value="1"/>
</dbReference>
<evidence type="ECO:0000256" key="5">
    <source>
        <dbReference type="ARBA" id="ARBA00023239"/>
    </source>
</evidence>